<gene>
    <name evidence="2" type="ORF">VPNG_03709</name>
</gene>
<dbReference type="PANTHER" id="PTHR33112:SF16">
    <property type="entry name" value="HETEROKARYON INCOMPATIBILITY DOMAIN-CONTAINING PROTEIN"/>
    <property type="match status" value="1"/>
</dbReference>
<comment type="caution">
    <text evidence="2">The sequence shown here is derived from an EMBL/GenBank/DDBJ whole genome shotgun (WGS) entry which is preliminary data.</text>
</comment>
<dbReference type="OrthoDB" id="5125733at2759"/>
<dbReference type="Proteomes" id="UP000285146">
    <property type="component" value="Unassembled WGS sequence"/>
</dbReference>
<dbReference type="EMBL" id="LKEB01000012">
    <property type="protein sequence ID" value="ROW14718.1"/>
    <property type="molecule type" value="Genomic_DNA"/>
</dbReference>
<protein>
    <recommendedName>
        <fullName evidence="1">Heterokaryon incompatibility domain-containing protein</fullName>
    </recommendedName>
</protein>
<dbReference type="InParanoid" id="A0A423XEZ1"/>
<sequence length="666" mass="73756">MSSLLEPMEPTQGLCPVCSTILIPLEEAHTTDSDVEDTYCQEHTDANGDCAKIGMASQSLIDNKKGHAWEFQHGTSSYVLQSAGRGCSFCFLVARTLGLGAYVAADQKTQVLLSVSEGNYMSLQIQDLACNQGNPSILKTRHLSISWKLGSDAFESTVDDSIHFTGVLSRNASSNEPGREVPEASAIFNACLTSCVSSHSCGPKDETVFPTRIIDVGTEGGETLRLCVPNSAARGKYAALSYCWGQSNRFVTTPANLELLQDGFSVNLLPRTIRDVVELIRGLGLRYLWVDALCIIQGNDDIARADWALQVERMESVYANAWVTISAAGASNPNCGLYSRGRCHLGRSGGGYVTVSPSPTAEIVDEPINRRAWTLQEHLLSSRLLMFASYGLNWQCNEKLIGKKSDSIVSTTRTFRYRLPKPPKVPHWTEIVKNFSARVMTKPADKLHAIAGLARRYHAVTHDDYVAGLWMSTLREHLLWTRTPHWADTFGNFAGATKPEQYRAPTWSWASIDAPVEYPYDRREINLASGWLVEAQCSVELVDPGNPFGAVKTGRLTLNGPLLESEIQWNHRAERQPYLETSKGGHRIGFLYTDDEMQQAWSDLEGGTTVWCLALNVHHDGWAAMALLRSEEGPGEYTRIGLVRSHHTDDFRRAFRKARIKTVVVV</sequence>
<dbReference type="InterPro" id="IPR010730">
    <property type="entry name" value="HET"/>
</dbReference>
<evidence type="ECO:0000259" key="1">
    <source>
        <dbReference type="Pfam" id="PF06985"/>
    </source>
</evidence>
<dbReference type="STRING" id="1230097.A0A423XEZ1"/>
<dbReference type="Pfam" id="PF06985">
    <property type="entry name" value="HET"/>
    <property type="match status" value="1"/>
</dbReference>
<keyword evidence="3" id="KW-1185">Reference proteome</keyword>
<dbReference type="PANTHER" id="PTHR33112">
    <property type="entry name" value="DOMAIN PROTEIN, PUTATIVE-RELATED"/>
    <property type="match status" value="1"/>
</dbReference>
<organism evidence="2 3">
    <name type="scientific">Cytospora leucostoma</name>
    <dbReference type="NCBI Taxonomy" id="1230097"/>
    <lineage>
        <taxon>Eukaryota</taxon>
        <taxon>Fungi</taxon>
        <taxon>Dikarya</taxon>
        <taxon>Ascomycota</taxon>
        <taxon>Pezizomycotina</taxon>
        <taxon>Sordariomycetes</taxon>
        <taxon>Sordariomycetidae</taxon>
        <taxon>Diaporthales</taxon>
        <taxon>Cytosporaceae</taxon>
        <taxon>Cytospora</taxon>
    </lineage>
</organism>
<reference evidence="2 3" key="1">
    <citation type="submission" date="2015-09" db="EMBL/GenBank/DDBJ databases">
        <title>Host preference determinants of Valsa canker pathogens revealed by comparative genomics.</title>
        <authorList>
            <person name="Yin Z."/>
            <person name="Huang L."/>
        </authorList>
    </citation>
    <scope>NUCLEOTIDE SEQUENCE [LARGE SCALE GENOMIC DNA]</scope>
    <source>
        <strain evidence="2 3">SXYLt</strain>
    </source>
</reference>
<evidence type="ECO:0000313" key="3">
    <source>
        <dbReference type="Proteomes" id="UP000285146"/>
    </source>
</evidence>
<proteinExistence type="predicted"/>
<feature type="domain" description="Heterokaryon incompatibility" evidence="1">
    <location>
        <begin position="237"/>
        <end position="377"/>
    </location>
</feature>
<accession>A0A423XEZ1</accession>
<evidence type="ECO:0000313" key="2">
    <source>
        <dbReference type="EMBL" id="ROW14718.1"/>
    </source>
</evidence>
<name>A0A423XEZ1_9PEZI</name>
<dbReference type="AlphaFoldDB" id="A0A423XEZ1"/>